<dbReference type="GO" id="GO:0003712">
    <property type="term" value="F:transcription coregulator activity"/>
    <property type="evidence" value="ECO:0007669"/>
    <property type="project" value="InterPro"/>
</dbReference>
<evidence type="ECO:0000256" key="3">
    <source>
        <dbReference type="ARBA" id="ARBA00023242"/>
    </source>
</evidence>
<evidence type="ECO:0000313" key="5">
    <source>
        <dbReference type="EMBL" id="KYR00850.1"/>
    </source>
</evidence>
<evidence type="ECO:0000313" key="6">
    <source>
        <dbReference type="Proteomes" id="UP000076078"/>
    </source>
</evidence>
<dbReference type="GO" id="GO:0006357">
    <property type="term" value="P:regulation of transcription by RNA polymerase II"/>
    <property type="evidence" value="ECO:0007669"/>
    <property type="project" value="InterPro"/>
</dbReference>
<comment type="similarity">
    <text evidence="2 4">Belongs to the Mediator complex subunit 11 family.</text>
</comment>
<protein>
    <recommendedName>
        <fullName evidence="4">Mediator of RNA polymerase II transcription subunit 11</fullName>
    </recommendedName>
    <alternativeName>
        <fullName evidence="4">Mediator complex subunit 11</fullName>
    </alternativeName>
</protein>
<gene>
    <name evidence="4" type="primary">MED11</name>
    <name evidence="5" type="ORF">DLAC_02907</name>
</gene>
<reference evidence="5 6" key="1">
    <citation type="submission" date="2015-12" db="EMBL/GenBank/DDBJ databases">
        <title>Dictyostelia acquired genes for synthesis and detection of signals that induce cell-type specialization by lateral gene transfer from prokaryotes.</title>
        <authorList>
            <person name="Gloeckner G."/>
            <person name="Schaap P."/>
        </authorList>
    </citation>
    <scope>NUCLEOTIDE SEQUENCE [LARGE SCALE GENOMIC DNA]</scope>
    <source>
        <strain evidence="5 6">TK</strain>
    </source>
</reference>
<dbReference type="OMA" id="PFDHSSY"/>
<name>A0A152A3Q8_TIELA</name>
<evidence type="ECO:0000256" key="4">
    <source>
        <dbReference type="RuleBase" id="RU364147"/>
    </source>
</evidence>
<comment type="function">
    <text evidence="4">Component of the Mediator complex, a coactivator involved in the regulated transcription of nearly all RNA polymerase II-dependent genes. Mediator functions as a bridge to convey information from gene-specific regulatory proteins to the basal RNA polymerase II transcription machinery. Mediator is recruited to promoters by direct interactions with regulatory proteins and serves as a scaffold for the assembly of a functional pre-initiation complex with RNA polymerase II and the general transcription factors.</text>
</comment>
<proteinExistence type="inferred from homology"/>
<dbReference type="Proteomes" id="UP000076078">
    <property type="component" value="Unassembled WGS sequence"/>
</dbReference>
<comment type="caution">
    <text evidence="5">The sequence shown here is derived from an EMBL/GenBank/DDBJ whole genome shotgun (WGS) entry which is preliminary data.</text>
</comment>
<dbReference type="InParanoid" id="A0A152A3Q8"/>
<dbReference type="FunCoup" id="A0A152A3Q8">
    <property type="interactions" value="12"/>
</dbReference>
<accession>A0A152A3Q8</accession>
<sequence>MTSISTLNNIEEKVIEAINTASLSFNELAQSLDVQESKEHLVKFQGLSDKFFTIVEKDIHKRLIDVIDSMTDVAVFDHSSYLKKTELEVSHNLTGIILSHLVDLENVFSDLDSINSNK</sequence>
<dbReference type="InterPro" id="IPR019404">
    <property type="entry name" value="Mediator_Med11"/>
</dbReference>
<comment type="subcellular location">
    <subcellularLocation>
        <location evidence="1 4">Nucleus</location>
    </subcellularLocation>
</comment>
<keyword evidence="6" id="KW-1185">Reference proteome</keyword>
<keyword evidence="4" id="KW-0805">Transcription regulation</keyword>
<organism evidence="5 6">
    <name type="scientific">Tieghemostelium lacteum</name>
    <name type="common">Slime mold</name>
    <name type="synonym">Dictyostelium lacteum</name>
    <dbReference type="NCBI Taxonomy" id="361077"/>
    <lineage>
        <taxon>Eukaryota</taxon>
        <taxon>Amoebozoa</taxon>
        <taxon>Evosea</taxon>
        <taxon>Eumycetozoa</taxon>
        <taxon>Dictyostelia</taxon>
        <taxon>Dictyosteliales</taxon>
        <taxon>Raperosteliaceae</taxon>
        <taxon>Tieghemostelium</taxon>
    </lineage>
</organism>
<evidence type="ECO:0000256" key="1">
    <source>
        <dbReference type="ARBA" id="ARBA00004123"/>
    </source>
</evidence>
<dbReference type="OrthoDB" id="16877at2759"/>
<dbReference type="EMBL" id="LODT01000013">
    <property type="protein sequence ID" value="KYR00850.1"/>
    <property type="molecule type" value="Genomic_DNA"/>
</dbReference>
<keyword evidence="3 4" id="KW-0539">Nucleus</keyword>
<evidence type="ECO:0000256" key="2">
    <source>
        <dbReference type="ARBA" id="ARBA00008186"/>
    </source>
</evidence>
<dbReference type="AlphaFoldDB" id="A0A152A3Q8"/>
<comment type="subunit">
    <text evidence="4">Component of the Mediator complex.</text>
</comment>
<dbReference type="Pfam" id="PF10280">
    <property type="entry name" value="Med11"/>
    <property type="match status" value="1"/>
</dbReference>
<keyword evidence="4" id="KW-0804">Transcription</keyword>
<keyword evidence="4" id="KW-0010">Activator</keyword>
<dbReference type="GO" id="GO:0016592">
    <property type="term" value="C:mediator complex"/>
    <property type="evidence" value="ECO:0007669"/>
    <property type="project" value="InterPro"/>
</dbReference>